<accession>B3PKQ7</accession>
<keyword evidence="2" id="KW-1185">Reference proteome</keyword>
<dbReference type="Proteomes" id="UP000001036">
    <property type="component" value="Chromosome"/>
</dbReference>
<protein>
    <recommendedName>
        <fullName evidence="3">RES domain-containing protein</fullName>
    </recommendedName>
</protein>
<proteinExistence type="predicted"/>
<evidence type="ECO:0008006" key="3">
    <source>
        <dbReference type="Google" id="ProtNLM"/>
    </source>
</evidence>
<evidence type="ECO:0000313" key="1">
    <source>
        <dbReference type="EMBL" id="ACE86003.1"/>
    </source>
</evidence>
<organism evidence="1 2">
    <name type="scientific">Cellvibrio japonicus (strain Ueda107)</name>
    <name type="common">Pseudomonas fluorescens subsp. cellulosa</name>
    <dbReference type="NCBI Taxonomy" id="498211"/>
    <lineage>
        <taxon>Bacteria</taxon>
        <taxon>Pseudomonadati</taxon>
        <taxon>Pseudomonadota</taxon>
        <taxon>Gammaproteobacteria</taxon>
        <taxon>Cellvibrionales</taxon>
        <taxon>Cellvibrionaceae</taxon>
        <taxon>Cellvibrio</taxon>
    </lineage>
</organism>
<dbReference type="AlphaFoldDB" id="B3PKQ7"/>
<name>B3PKQ7_CELJU</name>
<gene>
    <name evidence="1" type="ordered locus">CJA_0814</name>
</gene>
<evidence type="ECO:0000313" key="2">
    <source>
        <dbReference type="Proteomes" id="UP000001036"/>
    </source>
</evidence>
<dbReference type="EMBL" id="CP000934">
    <property type="protein sequence ID" value="ACE86003.1"/>
    <property type="molecule type" value="Genomic_DNA"/>
</dbReference>
<sequence length="307" mass="35168">MFNHTDAKKRMNDIIETALSALSIQEIKDKISDFESLDPHLQYEDALEKIMNVILFEVGELKVSAFKSEAREYKEGGIFYRVRKLKREILVLKYSDFWEAPKEVIKRGRLNRPMEQLLYISPKEYCTPINETHIKEGDPFLLIAYKAISPINVFGVGVGGNFEGGFTPETEKKLDIISDFIKRNFLKNSDTAYILSNVIGQEICKFDYDGWVYPSVAHEGGENLCLKLSSKDKLEIQSAYLCELVDKKVKFTHAIRVVNEIHIFNDWDSNDSDARKILDGLKGFNKHSGSEIETRNDIGYPINIITP</sequence>
<reference evidence="1 2" key="1">
    <citation type="journal article" date="2008" name="J. Bacteriol.">
        <title>Insights into plant cell wall degradation from the genome sequence of the soil bacterium Cellvibrio japonicus.</title>
        <authorList>
            <person name="Deboy R.T."/>
            <person name="Mongodin E.F."/>
            <person name="Fouts D.E."/>
            <person name="Tailford L.E."/>
            <person name="Khouri H."/>
            <person name="Emerson J.B."/>
            <person name="Mohamoud Y."/>
            <person name="Watkins K."/>
            <person name="Henrissat B."/>
            <person name="Gilbert H.J."/>
            <person name="Nelson K.E."/>
        </authorList>
    </citation>
    <scope>NUCLEOTIDE SEQUENCE [LARGE SCALE GENOMIC DNA]</scope>
    <source>
        <strain evidence="1 2">Ueda107</strain>
    </source>
</reference>
<dbReference type="eggNOG" id="ENOG50347Z2">
    <property type="taxonomic scope" value="Bacteria"/>
</dbReference>
<dbReference type="KEGG" id="cja:CJA_0814"/>
<dbReference type="HOGENOM" id="CLU_952702_0_0_6"/>